<organism evidence="12 13">
    <name type="scientific">Ruminococcus flavefaciens</name>
    <dbReference type="NCBI Taxonomy" id="1265"/>
    <lineage>
        <taxon>Bacteria</taxon>
        <taxon>Bacillati</taxon>
        <taxon>Bacillota</taxon>
        <taxon>Clostridia</taxon>
        <taxon>Eubacteriales</taxon>
        <taxon>Oscillospiraceae</taxon>
        <taxon>Ruminococcus</taxon>
    </lineage>
</organism>
<gene>
    <name evidence="10" type="primary">secY</name>
    <name evidence="12" type="ORF">SAMN02910280_1706</name>
</gene>
<keyword evidence="8 10" id="KW-0472">Membrane</keyword>
<dbReference type="GO" id="GO:0005886">
    <property type="term" value="C:plasma membrane"/>
    <property type="evidence" value="ECO:0007669"/>
    <property type="project" value="UniProtKB-SubCell"/>
</dbReference>
<dbReference type="FunFam" id="1.10.3370.10:FF:000001">
    <property type="entry name" value="Preprotein translocase subunit SecY"/>
    <property type="match status" value="1"/>
</dbReference>
<evidence type="ECO:0000256" key="7">
    <source>
        <dbReference type="ARBA" id="ARBA00023010"/>
    </source>
</evidence>
<accession>A0A1K1N4L9</accession>
<evidence type="ECO:0000313" key="13">
    <source>
        <dbReference type="Proteomes" id="UP000183461"/>
    </source>
</evidence>
<feature type="transmembrane region" description="Helical" evidence="10">
    <location>
        <begin position="330"/>
        <end position="348"/>
    </location>
</feature>
<comment type="similarity">
    <text evidence="2 10 11">Belongs to the SecY/SEC61-alpha family.</text>
</comment>
<dbReference type="NCBIfam" id="TIGR00967">
    <property type="entry name" value="3a0501s007"/>
    <property type="match status" value="1"/>
</dbReference>
<keyword evidence="3 10" id="KW-0813">Transport</keyword>
<evidence type="ECO:0000256" key="1">
    <source>
        <dbReference type="ARBA" id="ARBA00004141"/>
    </source>
</evidence>
<evidence type="ECO:0000256" key="2">
    <source>
        <dbReference type="ARBA" id="ARBA00005751"/>
    </source>
</evidence>
<dbReference type="SUPFAM" id="SSF103491">
    <property type="entry name" value="Preprotein translocase SecY subunit"/>
    <property type="match status" value="1"/>
</dbReference>
<keyword evidence="5 10" id="KW-0653">Protein transport</keyword>
<comment type="function">
    <text evidence="10">The central subunit of the protein translocation channel SecYEG. Consists of two halves formed by TMs 1-5 and 6-10. These two domains form a lateral gate at the front which open onto the bilayer between TMs 2 and 7, and are clamped together by SecE at the back. The channel is closed by both a pore ring composed of hydrophobic SecY resides and a short helix (helix 2A) on the extracellular side of the membrane which forms a plug. The plug probably moves laterally to allow the channel to open. The ring and the pore may move independently.</text>
</comment>
<dbReference type="PROSITE" id="PS00755">
    <property type="entry name" value="SECY_1"/>
    <property type="match status" value="1"/>
</dbReference>
<keyword evidence="6 10" id="KW-1133">Transmembrane helix</keyword>
<evidence type="ECO:0000313" key="12">
    <source>
        <dbReference type="EMBL" id="SFW30283.1"/>
    </source>
</evidence>
<feature type="transmembrane region" description="Helical" evidence="10">
    <location>
        <begin position="196"/>
        <end position="219"/>
    </location>
</feature>
<dbReference type="InterPro" id="IPR026593">
    <property type="entry name" value="SecY"/>
</dbReference>
<feature type="transmembrane region" description="Helical" evidence="10">
    <location>
        <begin position="20"/>
        <end position="39"/>
    </location>
</feature>
<feature type="transmembrane region" description="Helical" evidence="10">
    <location>
        <begin position="116"/>
        <end position="134"/>
    </location>
</feature>
<feature type="transmembrane region" description="Helical" evidence="10">
    <location>
        <begin position="415"/>
        <end position="434"/>
    </location>
</feature>
<dbReference type="InterPro" id="IPR030659">
    <property type="entry name" value="SecY_CS"/>
</dbReference>
<feature type="transmembrane region" description="Helical" evidence="10">
    <location>
        <begin position="231"/>
        <end position="252"/>
    </location>
</feature>
<keyword evidence="10" id="KW-1003">Cell membrane</keyword>
<reference evidence="12 13" key="1">
    <citation type="submission" date="2016-11" db="EMBL/GenBank/DDBJ databases">
        <authorList>
            <person name="Jaros S."/>
            <person name="Januszkiewicz K."/>
            <person name="Wedrychowicz H."/>
        </authorList>
    </citation>
    <scope>NUCLEOTIDE SEQUENCE [LARGE SCALE GENOMIC DNA]</scope>
    <source>
        <strain evidence="12 13">YL228</strain>
    </source>
</reference>
<proteinExistence type="inferred from homology"/>
<dbReference type="RefSeq" id="WP_072299986.1">
    <property type="nucleotide sequence ID" value="NZ_FPIP01000003.1"/>
</dbReference>
<feature type="transmembrane region" description="Helical" evidence="10">
    <location>
        <begin position="280"/>
        <end position="301"/>
    </location>
</feature>
<dbReference type="PIRSF" id="PIRSF004557">
    <property type="entry name" value="SecY"/>
    <property type="match status" value="1"/>
</dbReference>
<name>A0A1K1N4L9_RUMFL</name>
<evidence type="ECO:0000256" key="4">
    <source>
        <dbReference type="ARBA" id="ARBA00022692"/>
    </source>
</evidence>
<keyword evidence="7 10" id="KW-0811">Translocation</keyword>
<keyword evidence="4 10" id="KW-0812">Transmembrane</keyword>
<evidence type="ECO:0000256" key="5">
    <source>
        <dbReference type="ARBA" id="ARBA00022927"/>
    </source>
</evidence>
<feature type="transmembrane region" description="Helical" evidence="10">
    <location>
        <begin position="163"/>
        <end position="184"/>
    </location>
</feature>
<comment type="subunit">
    <text evidence="10">Component of the Sec protein translocase complex. Heterotrimer consisting of SecY, SecE and SecG subunits. The heterotrimers can form oligomers, although 1 heterotrimer is thought to be able to translocate proteins. Interacts with the ribosome. Interacts with SecDF, and other proteins may be involved. Interacts with SecA.</text>
</comment>
<dbReference type="GO" id="GO:0006605">
    <property type="term" value="P:protein targeting"/>
    <property type="evidence" value="ECO:0007669"/>
    <property type="project" value="UniProtKB-UniRule"/>
</dbReference>
<dbReference type="GO" id="GO:0065002">
    <property type="term" value="P:intracellular protein transmembrane transport"/>
    <property type="evidence" value="ECO:0007669"/>
    <property type="project" value="UniProtKB-UniRule"/>
</dbReference>
<dbReference type="Gene3D" id="1.10.3370.10">
    <property type="entry name" value="SecY subunit domain"/>
    <property type="match status" value="1"/>
</dbReference>
<dbReference type="InterPro" id="IPR002208">
    <property type="entry name" value="SecY/SEC61-alpha"/>
</dbReference>
<dbReference type="EMBL" id="FPIP01000003">
    <property type="protein sequence ID" value="SFW30283.1"/>
    <property type="molecule type" value="Genomic_DNA"/>
</dbReference>
<evidence type="ECO:0000256" key="6">
    <source>
        <dbReference type="ARBA" id="ARBA00022989"/>
    </source>
</evidence>
<evidence type="ECO:0000256" key="10">
    <source>
        <dbReference type="HAMAP-Rule" id="MF_01465"/>
    </source>
</evidence>
<dbReference type="InterPro" id="IPR023201">
    <property type="entry name" value="SecY_dom_sf"/>
</dbReference>
<comment type="subcellular location">
    <subcellularLocation>
        <location evidence="10">Cell membrane</location>
        <topology evidence="10">Multi-pass membrane protein</topology>
    </subcellularLocation>
    <subcellularLocation>
        <location evidence="1">Membrane</location>
        <topology evidence="1">Multi-pass membrane protein</topology>
    </subcellularLocation>
</comment>
<evidence type="ECO:0000256" key="8">
    <source>
        <dbReference type="ARBA" id="ARBA00023136"/>
    </source>
</evidence>
<evidence type="ECO:0000256" key="3">
    <source>
        <dbReference type="ARBA" id="ARBA00022448"/>
    </source>
</evidence>
<dbReference type="PRINTS" id="PR00303">
    <property type="entry name" value="SECYTRNLCASE"/>
</dbReference>
<dbReference type="GO" id="GO:0043952">
    <property type="term" value="P:protein transport by the Sec complex"/>
    <property type="evidence" value="ECO:0007669"/>
    <property type="project" value="UniProtKB-UniRule"/>
</dbReference>
<dbReference type="PANTHER" id="PTHR10906">
    <property type="entry name" value="SECY/SEC61-ALPHA FAMILY MEMBER"/>
    <property type="match status" value="1"/>
</dbReference>
<protein>
    <recommendedName>
        <fullName evidence="9 10">Protein translocase subunit SecY</fullName>
    </recommendedName>
</protein>
<dbReference type="HAMAP" id="MF_01465">
    <property type="entry name" value="SecY"/>
    <property type="match status" value="1"/>
</dbReference>
<dbReference type="Pfam" id="PF00344">
    <property type="entry name" value="SecY"/>
    <property type="match status" value="1"/>
</dbReference>
<dbReference type="AlphaFoldDB" id="A0A1K1N4L9"/>
<feature type="transmembrane region" description="Helical" evidence="10">
    <location>
        <begin position="74"/>
        <end position="96"/>
    </location>
</feature>
<evidence type="ECO:0000256" key="9">
    <source>
        <dbReference type="ARBA" id="ARBA00039733"/>
    </source>
</evidence>
<sequence>MFQTLRKAWGVPEIRKKILYTLLMIILFRFGCAVAVPFLNNDVVKAWMDTNATDGGFLDYLNTITGGAMSQATVFSLSITPFINASIIMQLLTYALPPLERMRDEGEEGRKKIDKITAVVAMFLAVFMSFAYYLTLKRMTNVEDKDGNVIGNALKYMSGGEGVFAAFVIIACFVAGALIVVWMGNRVSDKGIGNGISILLFAGIAARFPTDAALLVTLTKNSIKNGQNGKYLWITIAYYLFIIAEIAFIVYMNEAERRIPIQYAKRVVGRKQYGGQKTHIPIKVIMSGVMPIIFAMSFMSLPSAVQILKPNPHDGSFYAKFCDFFSTRSWGYAVIYFLLIIAFNYFYVSIQYNPVEIANNLRQSNGGIPGIRPGKPTSDYIQRVLNKISLVGAIFLGIIAVIPIFISMADDQLRTLSMGGTTILIAVSVALETTRTLESHLMMRHHKGFLQ</sequence>
<feature type="transmembrane region" description="Helical" evidence="10">
    <location>
        <begin position="388"/>
        <end position="409"/>
    </location>
</feature>
<dbReference type="Proteomes" id="UP000183461">
    <property type="component" value="Unassembled WGS sequence"/>
</dbReference>
<evidence type="ECO:0000256" key="11">
    <source>
        <dbReference type="RuleBase" id="RU004349"/>
    </source>
</evidence>